<name>A0A2H4TK46_ECOLX</name>
<reference evidence="1 2" key="1">
    <citation type="submission" date="2017-11" db="EMBL/GenBank/DDBJ databases">
        <title>Escherichia coli CV839-15 Genome sequencing and assembly.</title>
        <authorList>
            <person name="Li Z."/>
            <person name="Song N."/>
            <person name="Li W."/>
            <person name="Philip H.R."/>
            <person name="Bu Z."/>
            <person name="Siguo L."/>
        </authorList>
    </citation>
    <scope>NUCLEOTIDE SEQUENCE [LARGE SCALE GENOMIC DNA]</scope>
    <source>
        <strain evidence="1 2">CV839-15</strain>
        <plasmid evidence="2">Plasmid pcv839-15-p1</plasmid>
    </source>
</reference>
<sequence>MTILTGRSPAKREPILYIPGNCAASCQTIFRGHNIYRQPESRSMKLRYIRRHSNAEK</sequence>
<evidence type="ECO:0000313" key="2">
    <source>
        <dbReference type="Proteomes" id="UP000236551"/>
    </source>
</evidence>
<dbReference type="Proteomes" id="UP000236551">
    <property type="component" value="Plasmid pCV839-15-p1"/>
</dbReference>
<evidence type="ECO:0000313" key="1">
    <source>
        <dbReference type="EMBL" id="ATZ29919.1"/>
    </source>
</evidence>
<keyword evidence="1" id="KW-0614">Plasmid</keyword>
<dbReference type="EMBL" id="CP024975">
    <property type="protein sequence ID" value="ATZ29919.1"/>
    <property type="molecule type" value="Genomic_DNA"/>
</dbReference>
<proteinExistence type="predicted"/>
<gene>
    <name evidence="1" type="ORF">CV83915_1p0047</name>
</gene>
<protein>
    <submittedName>
        <fullName evidence="1">Uncharacterized protein</fullName>
    </submittedName>
</protein>
<dbReference type="AlphaFoldDB" id="A0A2H4TK46"/>
<organism evidence="1 2">
    <name type="scientific">Escherichia coli</name>
    <dbReference type="NCBI Taxonomy" id="562"/>
    <lineage>
        <taxon>Bacteria</taxon>
        <taxon>Pseudomonadati</taxon>
        <taxon>Pseudomonadota</taxon>
        <taxon>Gammaproteobacteria</taxon>
        <taxon>Enterobacterales</taxon>
        <taxon>Enterobacteriaceae</taxon>
        <taxon>Escherichia</taxon>
    </lineage>
</organism>
<accession>A0A2H4TK46</accession>
<geneLocation type="plasmid" evidence="2">
    <name>pcv839-15-p1</name>
</geneLocation>